<accession>A0A1Q8ZNI3</accession>
<dbReference type="EMBL" id="MKIM01000028">
    <property type="protein sequence ID" value="OLP43442.1"/>
    <property type="molecule type" value="Genomic_DNA"/>
</dbReference>
<evidence type="ECO:0000313" key="1">
    <source>
        <dbReference type="EMBL" id="OLP43442.1"/>
    </source>
</evidence>
<dbReference type="PIRSF" id="PIRSF034110">
    <property type="entry name" value="DUF1203"/>
    <property type="match status" value="1"/>
</dbReference>
<dbReference type="RefSeq" id="WP_075641125.1">
    <property type="nucleotide sequence ID" value="NZ_MKIM01000028.1"/>
</dbReference>
<dbReference type="Proteomes" id="UP000186894">
    <property type="component" value="Unassembled WGS sequence"/>
</dbReference>
<proteinExistence type="predicted"/>
<gene>
    <name evidence="1" type="ORF">BJF95_21455</name>
</gene>
<comment type="caution">
    <text evidence="1">The sequence shown here is derived from an EMBL/GenBank/DDBJ whole genome shotgun (WGS) entry which is preliminary data.</text>
</comment>
<organism evidence="1 2">
    <name type="scientific">Rhizobium oryziradicis</name>
    <dbReference type="NCBI Taxonomy" id="1867956"/>
    <lineage>
        <taxon>Bacteria</taxon>
        <taxon>Pseudomonadati</taxon>
        <taxon>Pseudomonadota</taxon>
        <taxon>Alphaproteobacteria</taxon>
        <taxon>Hyphomicrobiales</taxon>
        <taxon>Rhizobiaceae</taxon>
        <taxon>Rhizobium/Agrobacterium group</taxon>
        <taxon>Rhizobium</taxon>
    </lineage>
</organism>
<reference evidence="1 2" key="1">
    <citation type="submission" date="2016-09" db="EMBL/GenBank/DDBJ databases">
        <title>Rhizobium oryziradicis sp. nov., isolated from the root of rice.</title>
        <authorList>
            <person name="Zhao J."/>
            <person name="Zhang X."/>
        </authorList>
    </citation>
    <scope>NUCLEOTIDE SEQUENCE [LARGE SCALE GENOMIC DNA]</scope>
    <source>
        <strain evidence="1 2">N19</strain>
    </source>
</reference>
<dbReference type="InterPro" id="IPR009593">
    <property type="entry name" value="DUF1203"/>
</dbReference>
<evidence type="ECO:0000313" key="2">
    <source>
        <dbReference type="Proteomes" id="UP000186894"/>
    </source>
</evidence>
<protein>
    <recommendedName>
        <fullName evidence="3">DUF1203 domain-containing protein</fullName>
    </recommendedName>
</protein>
<name>A0A1Q8ZNI3_9HYPH</name>
<sequence length="164" mass="17808">MPSIIFSPMPSDLASAYRAGAPDAYGLAPEHRHSPGGYQCRHCLGPIVEGAPYLTLAYRPFPALQPYAETGPIFIHAEECSGYAHGDALPPMLDSPDYIVRGYGHDDRIVYGTGAVTSTDNIITRAQELLERSEIAYVHVRSARNNCFQCRIDRAPAEATSAGQ</sequence>
<dbReference type="STRING" id="1867956.BJF95_21455"/>
<evidence type="ECO:0008006" key="3">
    <source>
        <dbReference type="Google" id="ProtNLM"/>
    </source>
</evidence>
<dbReference type="OrthoDB" id="118609at2"/>
<dbReference type="Pfam" id="PF06718">
    <property type="entry name" value="DUF1203"/>
    <property type="match status" value="1"/>
</dbReference>
<dbReference type="AlphaFoldDB" id="A0A1Q8ZNI3"/>
<keyword evidence="2" id="KW-1185">Reference proteome</keyword>